<dbReference type="InterPro" id="IPR029068">
    <property type="entry name" value="Glyas_Bleomycin-R_OHBP_Dase"/>
</dbReference>
<dbReference type="EMBL" id="CP051774">
    <property type="protein sequence ID" value="QJE98045.1"/>
    <property type="molecule type" value="Genomic_DNA"/>
</dbReference>
<dbReference type="SUPFAM" id="SSF54593">
    <property type="entry name" value="Glyoxalase/Bleomycin resistance protein/Dihydroxybiphenyl dioxygenase"/>
    <property type="match status" value="1"/>
</dbReference>
<feature type="domain" description="VOC" evidence="1">
    <location>
        <begin position="6"/>
        <end position="126"/>
    </location>
</feature>
<evidence type="ECO:0000313" key="2">
    <source>
        <dbReference type="EMBL" id="QJE98045.1"/>
    </source>
</evidence>
<dbReference type="InterPro" id="IPR037523">
    <property type="entry name" value="VOC_core"/>
</dbReference>
<protein>
    <submittedName>
        <fullName evidence="2">Bleomycin resistance protein</fullName>
    </submittedName>
</protein>
<dbReference type="KEGG" id="luo:HHL09_20400"/>
<reference evidence="2 3" key="1">
    <citation type="submission" date="2020-04" db="EMBL/GenBank/DDBJ databases">
        <title>Luteolibacter sp. G-1-1-1 isolated from soil.</title>
        <authorList>
            <person name="Dahal R.H."/>
        </authorList>
    </citation>
    <scope>NUCLEOTIDE SEQUENCE [LARGE SCALE GENOMIC DNA]</scope>
    <source>
        <strain evidence="2 3">G-1-1-1</strain>
    </source>
</reference>
<keyword evidence="3" id="KW-1185">Reference proteome</keyword>
<dbReference type="Proteomes" id="UP000501812">
    <property type="component" value="Chromosome"/>
</dbReference>
<dbReference type="PROSITE" id="PS51819">
    <property type="entry name" value="VOC"/>
    <property type="match status" value="1"/>
</dbReference>
<dbReference type="InterPro" id="IPR004360">
    <property type="entry name" value="Glyas_Fos-R_dOase_dom"/>
</dbReference>
<sequence>MPAKLTASSPVFLVRDVVAAANHYRDAMGFQYDKFYGEPPHFVILHRDGMYLMLKQADEPKHIVPLWSVSHNLWNAYFWVDDAEALHAEFVERGAKIDYGPCTQPYGCREFGIQDLDGHDVGFGQVLR</sequence>
<proteinExistence type="predicted"/>
<organism evidence="2 3">
    <name type="scientific">Luteolibacter luteus</name>
    <dbReference type="NCBI Taxonomy" id="2728835"/>
    <lineage>
        <taxon>Bacteria</taxon>
        <taxon>Pseudomonadati</taxon>
        <taxon>Verrucomicrobiota</taxon>
        <taxon>Verrucomicrobiia</taxon>
        <taxon>Verrucomicrobiales</taxon>
        <taxon>Verrucomicrobiaceae</taxon>
        <taxon>Luteolibacter</taxon>
    </lineage>
</organism>
<name>A0A858RMW0_9BACT</name>
<gene>
    <name evidence="2" type="ORF">HHL09_20400</name>
</gene>
<dbReference type="Pfam" id="PF00903">
    <property type="entry name" value="Glyoxalase"/>
    <property type="match status" value="1"/>
</dbReference>
<evidence type="ECO:0000313" key="3">
    <source>
        <dbReference type="Proteomes" id="UP000501812"/>
    </source>
</evidence>
<dbReference type="RefSeq" id="WP_169456479.1">
    <property type="nucleotide sequence ID" value="NZ_CP051774.1"/>
</dbReference>
<evidence type="ECO:0000259" key="1">
    <source>
        <dbReference type="PROSITE" id="PS51819"/>
    </source>
</evidence>
<dbReference type="Gene3D" id="3.10.180.10">
    <property type="entry name" value="2,3-Dihydroxybiphenyl 1,2-Dioxygenase, domain 1"/>
    <property type="match status" value="1"/>
</dbReference>
<dbReference type="AlphaFoldDB" id="A0A858RMW0"/>
<accession>A0A858RMW0</accession>